<keyword evidence="2" id="KW-0472">Membrane</keyword>
<organism evidence="3 4">
    <name type="scientific">Ktedonosporobacter rubrisoli</name>
    <dbReference type="NCBI Taxonomy" id="2509675"/>
    <lineage>
        <taxon>Bacteria</taxon>
        <taxon>Bacillati</taxon>
        <taxon>Chloroflexota</taxon>
        <taxon>Ktedonobacteria</taxon>
        <taxon>Ktedonobacterales</taxon>
        <taxon>Ktedonosporobacteraceae</taxon>
        <taxon>Ktedonosporobacter</taxon>
    </lineage>
</organism>
<feature type="transmembrane region" description="Helical" evidence="2">
    <location>
        <begin position="346"/>
        <end position="366"/>
    </location>
</feature>
<feature type="transmembrane region" description="Helical" evidence="2">
    <location>
        <begin position="522"/>
        <end position="541"/>
    </location>
</feature>
<name>A0A4P6JXM6_KTERU</name>
<feature type="transmembrane region" description="Helical" evidence="2">
    <location>
        <begin position="314"/>
        <end position="340"/>
    </location>
</feature>
<dbReference type="RefSeq" id="WP_129891196.1">
    <property type="nucleotide sequence ID" value="NZ_CP035758.1"/>
</dbReference>
<proteinExistence type="predicted"/>
<feature type="transmembrane region" description="Helical" evidence="2">
    <location>
        <begin position="488"/>
        <end position="515"/>
    </location>
</feature>
<evidence type="ECO:0000313" key="4">
    <source>
        <dbReference type="Proteomes" id="UP000290365"/>
    </source>
</evidence>
<evidence type="ECO:0000313" key="3">
    <source>
        <dbReference type="EMBL" id="QBD80130.1"/>
    </source>
</evidence>
<dbReference type="Proteomes" id="UP000290365">
    <property type="component" value="Chromosome"/>
</dbReference>
<feature type="transmembrane region" description="Helical" evidence="2">
    <location>
        <begin position="447"/>
        <end position="476"/>
    </location>
</feature>
<dbReference type="KEGG" id="kbs:EPA93_30790"/>
<feature type="transmembrane region" description="Helical" evidence="2">
    <location>
        <begin position="60"/>
        <end position="82"/>
    </location>
</feature>
<keyword evidence="2" id="KW-0812">Transmembrane</keyword>
<evidence type="ECO:0000256" key="1">
    <source>
        <dbReference type="SAM" id="MobiDB-lite"/>
    </source>
</evidence>
<feature type="transmembrane region" description="Helical" evidence="2">
    <location>
        <begin position="547"/>
        <end position="569"/>
    </location>
</feature>
<feature type="transmembrane region" description="Helical" evidence="2">
    <location>
        <begin position="419"/>
        <end position="440"/>
    </location>
</feature>
<accession>A0A4P6JXM6</accession>
<dbReference type="OrthoDB" id="143173at2"/>
<keyword evidence="4" id="KW-1185">Reference proteome</keyword>
<dbReference type="EMBL" id="CP035758">
    <property type="protein sequence ID" value="QBD80130.1"/>
    <property type="molecule type" value="Genomic_DNA"/>
</dbReference>
<keyword evidence="2" id="KW-1133">Transmembrane helix</keyword>
<dbReference type="Pfam" id="PF26314">
    <property type="entry name" value="MptA_B_family"/>
    <property type="match status" value="1"/>
</dbReference>
<feature type="compositionally biased region" description="Low complexity" evidence="1">
    <location>
        <begin position="29"/>
        <end position="40"/>
    </location>
</feature>
<feature type="transmembrane region" description="Helical" evidence="2">
    <location>
        <begin position="172"/>
        <end position="191"/>
    </location>
</feature>
<sequence>MQKRPIDRAGSSMRSRRSRKVQPELSNGTSPTLSLSASSSHYPVPPFQVSRRQRPLGWGAVLQLGLLGILLEFVYLALYPLLANLSKVNSPIQTALPGLLPWLPRLYWTTAFPSLPGLLRALPWLDPAHTTGNANLLLLVLALACILLLLAVRLGREVADRLQSQSSPSPSVFFWALLVLTFVFALTMLWAPPGQGAMLQDMLRYGLYGHMVQMYHVNPYIVSPSTFPQDVFAVALRQEAGSTNTAVFYGPVWIDLSILVTLFTHGNLVGMLLGFRLMVLLGHLANTVLLWIILGRLRPTKRISATLLYAWNPLVLLLGITQAHQEIIVILFILLSVLFYQRRSPLLSIVFVLLAALINIVCLLLLPLFLRLAQQEIGTRSGLQQLFSWLGVLLICLVVTALAYAPYWQGWGLAGLQSSILQVLLPTNAVNSLAAALLNVPLKLPPYVLWLLSPAHWVILSAIAVGCTLLLGLWLADSERLVLLSSCWIFLLLLLLYPVYWPWYIILPLALALACANRDTQLLAVLLMLGALIGYYCWLWQPTWVGQGLATIAWAFLLWGWLLFFAALWRLSHEARRA</sequence>
<gene>
    <name evidence="3" type="ORF">EPA93_30790</name>
</gene>
<evidence type="ECO:0000256" key="2">
    <source>
        <dbReference type="SAM" id="Phobius"/>
    </source>
</evidence>
<dbReference type="AlphaFoldDB" id="A0A4P6JXM6"/>
<evidence type="ECO:0008006" key="5">
    <source>
        <dbReference type="Google" id="ProtNLM"/>
    </source>
</evidence>
<feature type="transmembrane region" description="Helical" evidence="2">
    <location>
        <begin position="134"/>
        <end position="152"/>
    </location>
</feature>
<reference evidence="3 4" key="1">
    <citation type="submission" date="2019-01" db="EMBL/GenBank/DDBJ databases">
        <title>Ktedonosporobacter rubrisoli SCAWS-G2.</title>
        <authorList>
            <person name="Huang Y."/>
            <person name="Yan B."/>
        </authorList>
    </citation>
    <scope>NUCLEOTIDE SEQUENCE [LARGE SCALE GENOMIC DNA]</scope>
    <source>
        <strain evidence="3 4">SCAWS-G2</strain>
    </source>
</reference>
<feature type="region of interest" description="Disordered" evidence="1">
    <location>
        <begin position="1"/>
        <end position="40"/>
    </location>
</feature>
<protein>
    <recommendedName>
        <fullName evidence="5">DUF2029 domain-containing protein</fullName>
    </recommendedName>
</protein>
<feature type="transmembrane region" description="Helical" evidence="2">
    <location>
        <begin position="271"/>
        <end position="294"/>
    </location>
</feature>
<feature type="transmembrane region" description="Helical" evidence="2">
    <location>
        <begin position="386"/>
        <end position="407"/>
    </location>
</feature>